<dbReference type="AlphaFoldDB" id="A0A846WMR7"/>
<protein>
    <submittedName>
        <fullName evidence="4">MCE family protein</fullName>
    </submittedName>
</protein>
<gene>
    <name evidence="4" type="ORF">HGA05_15345</name>
</gene>
<evidence type="ECO:0000259" key="3">
    <source>
        <dbReference type="Pfam" id="PF02470"/>
    </source>
</evidence>
<organism evidence="4 5">
    <name type="scientific">Gordonia polyisoprenivorans</name>
    <dbReference type="NCBI Taxonomy" id="84595"/>
    <lineage>
        <taxon>Bacteria</taxon>
        <taxon>Bacillati</taxon>
        <taxon>Actinomycetota</taxon>
        <taxon>Actinomycetes</taxon>
        <taxon>Mycobacteriales</taxon>
        <taxon>Gordoniaceae</taxon>
        <taxon>Gordonia</taxon>
    </lineage>
</organism>
<keyword evidence="2" id="KW-0472">Membrane</keyword>
<dbReference type="Pfam" id="PF02470">
    <property type="entry name" value="MlaD"/>
    <property type="match status" value="1"/>
</dbReference>
<dbReference type="InterPro" id="IPR005693">
    <property type="entry name" value="Mce"/>
</dbReference>
<dbReference type="EMBL" id="JAAXPC010000008">
    <property type="protein sequence ID" value="NKY02944.1"/>
    <property type="molecule type" value="Genomic_DNA"/>
</dbReference>
<feature type="domain" description="Mce/MlaD" evidence="3">
    <location>
        <begin position="46"/>
        <end position="122"/>
    </location>
</feature>
<proteinExistence type="predicted"/>
<dbReference type="Proteomes" id="UP000563898">
    <property type="component" value="Unassembled WGS sequence"/>
</dbReference>
<reference evidence="4 5" key="1">
    <citation type="submission" date="2020-04" db="EMBL/GenBank/DDBJ databases">
        <title>MicrobeNet Type strains.</title>
        <authorList>
            <person name="Nicholson A.C."/>
        </authorList>
    </citation>
    <scope>NUCLEOTIDE SEQUENCE [LARGE SCALE GENOMIC DNA]</scope>
    <source>
        <strain evidence="4 5">ATCC BAA-14</strain>
    </source>
</reference>
<dbReference type="PANTHER" id="PTHR33371">
    <property type="entry name" value="INTERMEMBRANE PHOSPHOLIPID TRANSPORT SYSTEM BINDING PROTEIN MLAD-RELATED"/>
    <property type="match status" value="1"/>
</dbReference>
<keyword evidence="2" id="KW-1133">Transmembrane helix</keyword>
<dbReference type="RefSeq" id="WP_006371728.1">
    <property type="nucleotide sequence ID" value="NZ_JAAXPC010000008.1"/>
</dbReference>
<feature type="transmembrane region" description="Helical" evidence="2">
    <location>
        <begin position="12"/>
        <end position="34"/>
    </location>
</feature>
<evidence type="ECO:0000313" key="4">
    <source>
        <dbReference type="EMBL" id="NKY02944.1"/>
    </source>
</evidence>
<accession>A0A846WMR7</accession>
<sequence>MALTLRGKRYELPTGSIQFAIFLIIAAIVIPYGINFVAGPEGFGDKLTLHARMDNAFGLTAGTGVTLRGVDIGTVHSVTLDRSGDAANVELVVRGSTRIPKNAYMQVTMATMAGIQSVDIIPSSDDGPYLHSGDTIAAPADKQPMQMDAIIAQAAKVLESIGPGNLATVGNEMYQAFGENPDSLNTLVSNGLQLSDLVSRNAPILQGLFGDWLNVLHAMSDNTASFETGMRSVASFTDQLDAEQPVFVYLLDHSPAALNHAQQLFDRYRGTFGGVLANLATVEPVISNRSAALQTGLQTIPQGLIDLRSIVKNGRGDFALIGTQGPVCMFYDEPRRTVGDLTPSDPNLTRYCPPGNGLEQRGAVNAPRPDDLGTSSWTSPGGVSGPPAVTDPLLIPNGAELLQWWRELLERAQHGN</sequence>
<evidence type="ECO:0000256" key="2">
    <source>
        <dbReference type="SAM" id="Phobius"/>
    </source>
</evidence>
<name>A0A846WMR7_9ACTN</name>
<evidence type="ECO:0000256" key="1">
    <source>
        <dbReference type="SAM" id="MobiDB-lite"/>
    </source>
</evidence>
<dbReference type="InterPro" id="IPR003399">
    <property type="entry name" value="Mce/MlaD"/>
</dbReference>
<dbReference type="PANTHER" id="PTHR33371:SF16">
    <property type="entry name" value="MCE-FAMILY PROTEIN MCE3F"/>
    <property type="match status" value="1"/>
</dbReference>
<dbReference type="InterPro" id="IPR052336">
    <property type="entry name" value="MlaD_Phospholipid_Transporter"/>
</dbReference>
<keyword evidence="2" id="KW-0812">Transmembrane</keyword>
<dbReference type="GO" id="GO:0005576">
    <property type="term" value="C:extracellular region"/>
    <property type="evidence" value="ECO:0007669"/>
    <property type="project" value="TreeGrafter"/>
</dbReference>
<comment type="caution">
    <text evidence="4">The sequence shown here is derived from an EMBL/GenBank/DDBJ whole genome shotgun (WGS) entry which is preliminary data.</text>
</comment>
<dbReference type="NCBIfam" id="TIGR00996">
    <property type="entry name" value="Mtu_fam_mce"/>
    <property type="match status" value="1"/>
</dbReference>
<feature type="region of interest" description="Disordered" evidence="1">
    <location>
        <begin position="354"/>
        <end position="385"/>
    </location>
</feature>
<evidence type="ECO:0000313" key="5">
    <source>
        <dbReference type="Proteomes" id="UP000563898"/>
    </source>
</evidence>